<feature type="domain" description="NACHT" evidence="1">
    <location>
        <begin position="252"/>
        <end position="348"/>
    </location>
</feature>
<accession>A0ABR9MVR0</accession>
<reference evidence="2 3" key="1">
    <citation type="submission" date="2020-10" db="EMBL/GenBank/DDBJ databases">
        <title>Myceligenerans pegani sp. nov., an endophytic actinomycete isolated from Peganum harmala L. in Xinjiang, China.</title>
        <authorList>
            <person name="Xin L."/>
        </authorList>
    </citation>
    <scope>NUCLEOTIDE SEQUENCE [LARGE SCALE GENOMIC DNA]</scope>
    <source>
        <strain evidence="2 3">TRM65318</strain>
    </source>
</reference>
<evidence type="ECO:0000259" key="1">
    <source>
        <dbReference type="PROSITE" id="PS50837"/>
    </source>
</evidence>
<dbReference type="InterPro" id="IPR007111">
    <property type="entry name" value="NACHT_NTPase"/>
</dbReference>
<gene>
    <name evidence="2" type="ORF">IHE71_07145</name>
</gene>
<dbReference type="SUPFAM" id="SSF52540">
    <property type="entry name" value="P-loop containing nucleoside triphosphate hydrolases"/>
    <property type="match status" value="1"/>
</dbReference>
<protein>
    <submittedName>
        <fullName evidence="2">NACHT domain-containing protein</fullName>
    </submittedName>
</protein>
<dbReference type="InterPro" id="IPR027417">
    <property type="entry name" value="P-loop_NTPase"/>
</dbReference>
<sequence>MTSVTAAVTSAAARAVLQLAGSFTRRAQSKRQEHRSERAPSWKEITGQVASQGTAIQVLAREPDARVADALLKFLASAEGKLLARYVAIDEVYDGRSKATDAIIEQARALMALNPDTSELPRQYAAELTAILRGQAVKFYRKVKQANPALASRMFDTAPSEYQSGIFREMQISTNELWDLANRSPVVLAADIASYSTRLAEYTSIISIPSLDSERRVPISSIYVEPALSVEDQRSAASARSADPQSLILSRSRSVILGNPGGGKSTLLRATINRMATKRASGDSGRVPFLIPLAAFSRRRGELADSSILGFLANHLTTLGLADFTKDVLRYLCATGQVVVFFDGLDEVLELADRSDIRDAIEIFAHTYEASTTVVTSRTIGYDEAPLPSVYQRIRIREMDDSRIQKFVHRFFLQGSGAGDDSEQLAQEFLHDSSAVRDLRTNPLMLGLLCLLYEAGRTIPKNLAELYSDCARLLFTQWDSRRGIRIDFAEASTAEDAISAIALRVFLDGQEEVSRDWLEGELVDFYRSEQDDNFGRAIRFAESVIDLWKGRKWLLVLAGVRDGREYYKFSHRTFMEYFAAQRMAFNSVTADGLWGDIRGLVIARAGTVYCLLAVQLHSRHRRGSGDRLGELLIGELSNLDAQERWNLVAFISDALPLLKIQPETKKRLAYSVIEVLSSLVVLKDGLPHEYDLNFDVLALRSDADDRGSAAVVVDPAPKITRSSVEELRASAEFTADGPDLELTFSSAMSPLLSLTRTAGESWPSISDAIQSCIENKVATESSRLRRLQWLRMASELRVFPCLEGWWNLPEYLRERFFDWSDDVWRAATSPDAAVGDLFGMDFWLDLYLIRSRIVSVEEFVGRRGARALLVGRWPYSVLPNGRRSGTALHFLYDDVCLRLARRDASCLPVLETVFDELSGVIRSGKLLIEVGDIVEALDEWDPYNLSRTDLQVLSEKAKGGLVVLVSLLMLIDDGKPLEAIRSADASPLRYLRDIVGVLKYPGEVNEALLAAEEWISDERVRSRTLSMLGLPM</sequence>
<keyword evidence="3" id="KW-1185">Reference proteome</keyword>
<dbReference type="Pfam" id="PF05729">
    <property type="entry name" value="NACHT"/>
    <property type="match status" value="1"/>
</dbReference>
<dbReference type="RefSeq" id="WP_192862053.1">
    <property type="nucleotide sequence ID" value="NZ_JADAQT010000065.1"/>
</dbReference>
<proteinExistence type="predicted"/>
<comment type="caution">
    <text evidence="2">The sequence shown here is derived from an EMBL/GenBank/DDBJ whole genome shotgun (WGS) entry which is preliminary data.</text>
</comment>
<organism evidence="2 3">
    <name type="scientific">Myceligenerans pegani</name>
    <dbReference type="NCBI Taxonomy" id="2776917"/>
    <lineage>
        <taxon>Bacteria</taxon>
        <taxon>Bacillati</taxon>
        <taxon>Actinomycetota</taxon>
        <taxon>Actinomycetes</taxon>
        <taxon>Micrococcales</taxon>
        <taxon>Promicromonosporaceae</taxon>
        <taxon>Myceligenerans</taxon>
    </lineage>
</organism>
<dbReference type="PANTHER" id="PTHR46844">
    <property type="entry name" value="SLR5058 PROTEIN"/>
    <property type="match status" value="1"/>
</dbReference>
<dbReference type="PROSITE" id="PS50837">
    <property type="entry name" value="NACHT"/>
    <property type="match status" value="1"/>
</dbReference>
<name>A0ABR9MVR0_9MICO</name>
<dbReference type="PANTHER" id="PTHR46844:SF1">
    <property type="entry name" value="SLR5058 PROTEIN"/>
    <property type="match status" value="1"/>
</dbReference>
<evidence type="ECO:0000313" key="3">
    <source>
        <dbReference type="Proteomes" id="UP000625527"/>
    </source>
</evidence>
<dbReference type="EMBL" id="JADAQT010000065">
    <property type="protein sequence ID" value="MBE1875480.1"/>
    <property type="molecule type" value="Genomic_DNA"/>
</dbReference>
<dbReference type="Gene3D" id="3.40.50.300">
    <property type="entry name" value="P-loop containing nucleotide triphosphate hydrolases"/>
    <property type="match status" value="1"/>
</dbReference>
<evidence type="ECO:0000313" key="2">
    <source>
        <dbReference type="EMBL" id="MBE1875480.1"/>
    </source>
</evidence>
<dbReference type="Proteomes" id="UP000625527">
    <property type="component" value="Unassembled WGS sequence"/>
</dbReference>